<dbReference type="InterPro" id="IPR001453">
    <property type="entry name" value="MoaB/Mog_dom"/>
</dbReference>
<dbReference type="SMART" id="SM00852">
    <property type="entry name" value="MoCF_biosynth"/>
    <property type="match status" value="1"/>
</dbReference>
<dbReference type="InterPro" id="IPR002500">
    <property type="entry name" value="PAPS_reduct_dom"/>
</dbReference>
<organism evidence="4">
    <name type="scientific">Timema monikensis</name>
    <dbReference type="NCBI Taxonomy" id="170555"/>
    <lineage>
        <taxon>Eukaryota</taxon>
        <taxon>Metazoa</taxon>
        <taxon>Ecdysozoa</taxon>
        <taxon>Arthropoda</taxon>
        <taxon>Hexapoda</taxon>
        <taxon>Insecta</taxon>
        <taxon>Pterygota</taxon>
        <taxon>Neoptera</taxon>
        <taxon>Polyneoptera</taxon>
        <taxon>Phasmatodea</taxon>
        <taxon>Timematodea</taxon>
        <taxon>Timematoidea</taxon>
        <taxon>Timematidae</taxon>
        <taxon>Timema</taxon>
    </lineage>
</organism>
<keyword evidence="2" id="KW-0479">Metal-binding</keyword>
<dbReference type="InterPro" id="IPR056596">
    <property type="entry name" value="FLAD1_M"/>
</dbReference>
<keyword evidence="2" id="KW-0695">RNA-directed DNA polymerase</keyword>
<keyword evidence="2" id="KW-0158">Chromosome</keyword>
<dbReference type="InterPro" id="IPR000477">
    <property type="entry name" value="RT_dom"/>
</dbReference>
<comment type="similarity">
    <text evidence="1">In the N-terminal section; belongs to the MoaB/Mog family.</text>
</comment>
<dbReference type="InterPro" id="IPR014729">
    <property type="entry name" value="Rossmann-like_a/b/a_fold"/>
</dbReference>
<keyword evidence="2" id="KW-0539">Nucleus</keyword>
<evidence type="ECO:0000259" key="3">
    <source>
        <dbReference type="PROSITE" id="PS50878"/>
    </source>
</evidence>
<comment type="catalytic activity">
    <reaction evidence="2">
        <text>DNA(n) + a 2'-deoxyribonucleoside 5'-triphosphate = DNA(n+1) + diphosphate</text>
        <dbReference type="Rhea" id="RHEA:22508"/>
        <dbReference type="Rhea" id="RHEA-COMP:17339"/>
        <dbReference type="Rhea" id="RHEA-COMP:17340"/>
        <dbReference type="ChEBI" id="CHEBI:33019"/>
        <dbReference type="ChEBI" id="CHEBI:61560"/>
        <dbReference type="ChEBI" id="CHEBI:173112"/>
        <dbReference type="EC" id="2.7.7.49"/>
    </reaction>
</comment>
<keyword evidence="2" id="KW-0779">Telomere</keyword>
<evidence type="ECO:0000256" key="2">
    <source>
        <dbReference type="RuleBase" id="RU365061"/>
    </source>
</evidence>
<dbReference type="SUPFAM" id="SSF53218">
    <property type="entry name" value="Molybdenum cofactor biosynthesis proteins"/>
    <property type="match status" value="1"/>
</dbReference>
<comment type="function">
    <text evidence="2">Telomerase is a ribonucleoprotein enzyme essential for the replication of chromosome termini in most eukaryotes. It elongates telomeres. It is a reverse transcriptase that adds simple sequence repeats to chromosome ends by copying a template sequence within the RNA component of the enzyme.</text>
</comment>
<gene>
    <name evidence="4" type="ORF">TMSB3V08_LOCUS7601</name>
</gene>
<dbReference type="Pfam" id="PF00994">
    <property type="entry name" value="MoCF_biosynth"/>
    <property type="match status" value="1"/>
</dbReference>
<reference evidence="4" key="1">
    <citation type="submission" date="2020-11" db="EMBL/GenBank/DDBJ databases">
        <authorList>
            <person name="Tran Van P."/>
        </authorList>
    </citation>
    <scope>NUCLEOTIDE SEQUENCE</scope>
</reference>
<keyword evidence="2" id="KW-0548">Nucleotidyltransferase</keyword>
<dbReference type="Gene3D" id="3.40.980.10">
    <property type="entry name" value="MoaB/Mog-like domain"/>
    <property type="match status" value="1"/>
</dbReference>
<dbReference type="InterPro" id="IPR036425">
    <property type="entry name" value="MoaB/Mog-like_dom_sf"/>
</dbReference>
<dbReference type="Pfam" id="PF00078">
    <property type="entry name" value="RVT_1"/>
    <property type="match status" value="1"/>
</dbReference>
<dbReference type="PANTHER" id="PTHR12066">
    <property type="entry name" value="TELOMERASE REVERSE TRANSCRIPTASE"/>
    <property type="match status" value="1"/>
</dbReference>
<dbReference type="PRINTS" id="PR01365">
    <property type="entry name" value="TELOMERASERT"/>
</dbReference>
<comment type="similarity">
    <text evidence="2">Belongs to the reverse transcriptase family. Telomerase subfamily.</text>
</comment>
<dbReference type="GO" id="GO:0042162">
    <property type="term" value="F:telomeric DNA binding"/>
    <property type="evidence" value="ECO:0007669"/>
    <property type="project" value="TreeGrafter"/>
</dbReference>
<dbReference type="Gene3D" id="3.30.70.2630">
    <property type="match status" value="1"/>
</dbReference>
<proteinExistence type="inferred from homology"/>
<dbReference type="CDD" id="cd01648">
    <property type="entry name" value="TERT"/>
    <property type="match status" value="1"/>
</dbReference>
<evidence type="ECO:0000313" key="4">
    <source>
        <dbReference type="EMBL" id="CAD7430852.1"/>
    </source>
</evidence>
<dbReference type="Pfam" id="PF01507">
    <property type="entry name" value="PAPS_reduct"/>
    <property type="match status" value="1"/>
</dbReference>
<accession>A0A7R9HPX4</accession>
<dbReference type="EC" id="2.7.7.49" evidence="2"/>
<dbReference type="PROSITE" id="PS50878">
    <property type="entry name" value="RT_POL"/>
    <property type="match status" value="1"/>
</dbReference>
<name>A0A7R9HPX4_9NEOP</name>
<dbReference type="PANTHER" id="PTHR12066:SF0">
    <property type="entry name" value="TELOMERASE REVERSE TRANSCRIPTASE"/>
    <property type="match status" value="1"/>
</dbReference>
<dbReference type="SUPFAM" id="SSF52402">
    <property type="entry name" value="Adenine nucleotide alpha hydrolases-like"/>
    <property type="match status" value="1"/>
</dbReference>
<feature type="domain" description="Reverse transcriptase" evidence="3">
    <location>
        <begin position="729"/>
        <end position="968"/>
    </location>
</feature>
<dbReference type="GO" id="GO:0000333">
    <property type="term" value="C:telomerase catalytic core complex"/>
    <property type="evidence" value="ECO:0007669"/>
    <property type="project" value="TreeGrafter"/>
</dbReference>
<protein>
    <recommendedName>
        <fullName evidence="2">Telomerase reverse transcriptase</fullName>
        <ecNumber evidence="2">2.7.7.49</ecNumber>
    </recommendedName>
    <alternativeName>
        <fullName evidence="2">Telomerase catalytic subunit</fullName>
    </alternativeName>
</protein>
<dbReference type="AlphaFoldDB" id="A0A7R9HPX4"/>
<dbReference type="EMBL" id="OB794681">
    <property type="protein sequence ID" value="CAD7430852.1"/>
    <property type="molecule type" value="Genomic_DNA"/>
</dbReference>
<dbReference type="GO" id="GO:0000781">
    <property type="term" value="C:chromosome, telomeric region"/>
    <property type="evidence" value="ECO:0007669"/>
    <property type="project" value="UniProtKB-SubCell"/>
</dbReference>
<dbReference type="GO" id="GO:0007004">
    <property type="term" value="P:telomere maintenance via telomerase"/>
    <property type="evidence" value="ECO:0007669"/>
    <property type="project" value="TreeGrafter"/>
</dbReference>
<dbReference type="InterPro" id="IPR003545">
    <property type="entry name" value="Telomerase_RT"/>
</dbReference>
<dbReference type="Gene3D" id="3.40.50.620">
    <property type="entry name" value="HUPs"/>
    <property type="match status" value="1"/>
</dbReference>
<sequence length="1012" mass="113713">MNEGACVDLKDTALWPEEPVMPGIVTHASSMASNIQQPCVIFTHKLADLNFHQPGRSICHTVLARQQDASYMSYMLLSAGWQPNTLDFQGNISTVGDDEAAIIEEVQVFSQKYTYVITTGGIGPTHDDITFEAVAKAFGESVAPHPELVSMCKMFYKTDDLNSPAMKLACVPKSAKLNFGFDRQGKRTLYPNVSIKNVYIFPGIPQLMEKSFSILSEDLFGAGHCKFFMKELYIKSPEDSIAGPLSSTAKEFPNVTFGSYPELFQRIVEYVLVSLRLKEKVPDRRKDLKLEAILDGSLNDLRKKAIINLWSRNMRTFVVNSDQRHTYRLDMNTWEVIQQNPLNSNQHIGSEPAFAWRVNGKPFRNPHSPVHPTEIRTSISPSSAVDLNMTSALANYTTEAAHPRGDCSNPDGTRGFPSLPGGCFSSGNPGRVSPCDCPRQHLEGLPEGWLNIGRERFWLKSAAVGALRSWANRFGCGVGDCLIDFDKNPLENAHDKLIELVKKQNKDILKDAVGIMEQCCQNYSLESTVTLHLYYALLSKLSWNTKIQAMNVKDTKPSQQLETYIQETCDRYNLDICSFHCPVEEGITALVTKNRTIKVIIQGHRSSNQKTCEKIVETDSGSFHLLLVNPVTNWQDVDILNFIHSLSLPYCSLYDQGIRTKGEGVGYILDLNGTICKHAELREPYRNGNSLLRMSSQPWASAELASHYALLVSCSPGSVKVRPEVLSRSSPQAQSTSECIHPTEIRTSISPSSAVELNATSTLANYTTEAGNGSHIDTCAQRRDEDYKRIKGIHGSLVGWCARTCHEKTHSCQIKLRSRLGLTRMDRVRERERERVQDRIEEIDAEKIFELLFSYVEKQVVNYGSSWYMVKQGLPHGATLSAALCNFYYGIVDRHFDKLVSEEDTLVRIVDDYLFVTLDKQRAERFFNRMTEGFPKFNCNINKRKTQVNFSIGENLSVDKITFCGHVIDTCTLEVTGDYKRYKGKEIAYTMRLNNVGHPGKSVAALNMLHIN</sequence>
<evidence type="ECO:0000256" key="1">
    <source>
        <dbReference type="ARBA" id="ARBA00007589"/>
    </source>
</evidence>
<keyword evidence="2" id="KW-0460">Magnesium</keyword>
<dbReference type="GO" id="GO:0046872">
    <property type="term" value="F:metal ion binding"/>
    <property type="evidence" value="ECO:0007669"/>
    <property type="project" value="UniProtKB-KW"/>
</dbReference>
<comment type="subcellular location">
    <subcellularLocation>
        <location evidence="2">Nucleus</location>
    </subcellularLocation>
    <subcellularLocation>
        <location evidence="2">Chromosome</location>
        <location evidence="2">Telomere</location>
    </subcellularLocation>
</comment>
<keyword evidence="2" id="KW-0808">Transferase</keyword>
<dbReference type="GO" id="GO:0003720">
    <property type="term" value="F:telomerase activity"/>
    <property type="evidence" value="ECO:0007669"/>
    <property type="project" value="InterPro"/>
</dbReference>
<dbReference type="Pfam" id="PF24102">
    <property type="entry name" value="FLAD1_M"/>
    <property type="match status" value="1"/>
</dbReference>
<dbReference type="GO" id="GO:0070034">
    <property type="term" value="F:telomerase RNA binding"/>
    <property type="evidence" value="ECO:0007669"/>
    <property type="project" value="TreeGrafter"/>
</dbReference>